<evidence type="ECO:0000313" key="2">
    <source>
        <dbReference type="Proteomes" id="UP000001058"/>
    </source>
</evidence>
<dbReference type="RefSeq" id="XP_002951530.1">
    <property type="nucleotide sequence ID" value="XM_002951484.1"/>
</dbReference>
<reference evidence="1 2" key="1">
    <citation type="journal article" date="2010" name="Science">
        <title>Genomic analysis of organismal complexity in the multicellular green alga Volvox carteri.</title>
        <authorList>
            <person name="Prochnik S.E."/>
            <person name="Umen J."/>
            <person name="Nedelcu A.M."/>
            <person name="Hallmann A."/>
            <person name="Miller S.M."/>
            <person name="Nishii I."/>
            <person name="Ferris P."/>
            <person name="Kuo A."/>
            <person name="Mitros T."/>
            <person name="Fritz-Laylin L.K."/>
            <person name="Hellsten U."/>
            <person name="Chapman J."/>
            <person name="Simakov O."/>
            <person name="Rensing S.A."/>
            <person name="Terry A."/>
            <person name="Pangilinan J."/>
            <person name="Kapitonov V."/>
            <person name="Jurka J."/>
            <person name="Salamov A."/>
            <person name="Shapiro H."/>
            <person name="Schmutz J."/>
            <person name="Grimwood J."/>
            <person name="Lindquist E."/>
            <person name="Lucas S."/>
            <person name="Grigoriev I.V."/>
            <person name="Schmitt R."/>
            <person name="Kirk D."/>
            <person name="Rokhsar D.S."/>
        </authorList>
    </citation>
    <scope>NUCLEOTIDE SEQUENCE [LARGE SCALE GENOMIC DNA]</scope>
    <source>
        <strain evidence="2">f. Nagariensis / Eve</strain>
    </source>
</reference>
<protein>
    <submittedName>
        <fullName evidence="1">Uncharacterized protein</fullName>
    </submittedName>
</protein>
<keyword evidence="2" id="KW-1185">Reference proteome</keyword>
<dbReference type="GeneID" id="9615696"/>
<accession>D8TYN1</accession>
<name>D8TYN1_VOLCA</name>
<dbReference type="STRING" id="3068.D8TYN1"/>
<dbReference type="EMBL" id="GL378345">
    <property type="protein sequence ID" value="EFJ47341.1"/>
    <property type="molecule type" value="Genomic_DNA"/>
</dbReference>
<dbReference type="KEGG" id="vcn:VOLCADRAFT_92119"/>
<dbReference type="OrthoDB" id="2986975at2759"/>
<dbReference type="Proteomes" id="UP000001058">
    <property type="component" value="Unassembled WGS sequence"/>
</dbReference>
<gene>
    <name evidence="1" type="ORF">VOLCADRAFT_92119</name>
</gene>
<organism evidence="2">
    <name type="scientific">Volvox carteri f. nagariensis</name>
    <dbReference type="NCBI Taxonomy" id="3068"/>
    <lineage>
        <taxon>Eukaryota</taxon>
        <taxon>Viridiplantae</taxon>
        <taxon>Chlorophyta</taxon>
        <taxon>core chlorophytes</taxon>
        <taxon>Chlorophyceae</taxon>
        <taxon>CS clade</taxon>
        <taxon>Chlamydomonadales</taxon>
        <taxon>Volvocaceae</taxon>
        <taxon>Volvox</taxon>
    </lineage>
</organism>
<dbReference type="AlphaFoldDB" id="D8TYN1"/>
<dbReference type="InParanoid" id="D8TYN1"/>
<evidence type="ECO:0000313" key="1">
    <source>
        <dbReference type="EMBL" id="EFJ47341.1"/>
    </source>
</evidence>
<proteinExistence type="predicted"/>
<sequence length="347" mass="38681">MDHGTSPFWRLKYLPQAVLVTPAKTVGSANVFKGEELFEDVQHAFPVCPCATKYPLNVHTLDDQGRETVLRVRCRNVPLGDAYAVTDFFVQGCSFKDDCWTVDLCPPPTGIKCACLFVILMRYKSMDHIRLLHPLYNNTYEKAQVIKAFTKAATIHPDLDTESKLQTAAAQCTREQHTALFQEAQRLVDSWTANRPPHNCDRDRLGLYSCIMGMRHGPMYALHWPGVEATVPFTARRGIRIWFDVGPIAEMADVGACTDDGQAFGRRVWCSLQGPRLVICAHVCQAGNVRPVVVLLKMGRAIPGQLVMVLFVMAGSTRFQYPPPIPNLCNRTETENSAIATIPACET</sequence>